<dbReference type="FunFam" id="1.10.10.10:FF:000001">
    <property type="entry name" value="LysR family transcriptional regulator"/>
    <property type="match status" value="1"/>
</dbReference>
<dbReference type="Pfam" id="PF00126">
    <property type="entry name" value="HTH_1"/>
    <property type="match status" value="1"/>
</dbReference>
<evidence type="ECO:0000259" key="5">
    <source>
        <dbReference type="PROSITE" id="PS50931"/>
    </source>
</evidence>
<dbReference type="EMBL" id="QXFM01000144">
    <property type="protein sequence ID" value="RIV80107.1"/>
    <property type="molecule type" value="Genomic_DNA"/>
</dbReference>
<keyword evidence="4" id="KW-0804">Transcription</keyword>
<dbReference type="PANTHER" id="PTHR30419:SF8">
    <property type="entry name" value="NITROGEN ASSIMILATION TRANSCRIPTIONAL ACTIVATOR-RELATED"/>
    <property type="match status" value="1"/>
</dbReference>
<feature type="domain" description="HTH lysR-type" evidence="5">
    <location>
        <begin position="26"/>
        <end position="83"/>
    </location>
</feature>
<dbReference type="SUPFAM" id="SSF53850">
    <property type="entry name" value="Periplasmic binding protein-like II"/>
    <property type="match status" value="1"/>
</dbReference>
<dbReference type="AlphaFoldDB" id="A0A3A1NYA6"/>
<dbReference type="Gene3D" id="3.40.190.290">
    <property type="match status" value="1"/>
</dbReference>
<dbReference type="InterPro" id="IPR036388">
    <property type="entry name" value="WH-like_DNA-bd_sf"/>
</dbReference>
<evidence type="ECO:0000313" key="7">
    <source>
        <dbReference type="Proteomes" id="UP000265366"/>
    </source>
</evidence>
<sequence length="330" mass="36248">MNCEDLFRKRIEFSRTRTPVLARKRIEFRHLHAFVAVCEHRHFTKAAQFLAISQPALSSLISQLEQDLGMQLLIRTTRSVEMTPTGREFLSSAIRIVGDLQRSVQEVQDYTQLRRGRLRIAALPSLCTYLLPEAAAQFARQHEGISISIVDVMGDEVVERVTRRQVDFGIGYVSSTEMVSADPILTDRLVALGTTDFLGDDTSLKWNELAAMPIIAMSDGTTVRSLVERGCREAGIAPDFALEANQMPSAIAYARAGLGVAILPSSAVVGPAEDLRSVDLIAPQIERSLSVIRTRDNPISPPAAAFLKILRNLRAPPVAADRSGAQSGRE</sequence>
<dbReference type="PANTHER" id="PTHR30419">
    <property type="entry name" value="HTH-TYPE TRANSCRIPTIONAL REGULATOR YBHD"/>
    <property type="match status" value="1"/>
</dbReference>
<dbReference type="Gene3D" id="1.10.10.10">
    <property type="entry name" value="Winged helix-like DNA-binding domain superfamily/Winged helix DNA-binding domain"/>
    <property type="match status" value="1"/>
</dbReference>
<proteinExistence type="inferred from homology"/>
<evidence type="ECO:0000313" key="6">
    <source>
        <dbReference type="EMBL" id="RIV80107.1"/>
    </source>
</evidence>
<dbReference type="InterPro" id="IPR000847">
    <property type="entry name" value="LysR_HTH_N"/>
</dbReference>
<evidence type="ECO:0000256" key="3">
    <source>
        <dbReference type="ARBA" id="ARBA00023125"/>
    </source>
</evidence>
<comment type="caution">
    <text evidence="6">The sequence shown here is derived from an EMBL/GenBank/DDBJ whole genome shotgun (WGS) entry which is preliminary data.</text>
</comment>
<keyword evidence="7" id="KW-1185">Reference proteome</keyword>
<comment type="similarity">
    <text evidence="1">Belongs to the LysR transcriptional regulatory family.</text>
</comment>
<dbReference type="PROSITE" id="PS50931">
    <property type="entry name" value="HTH_LYSR"/>
    <property type="match status" value="1"/>
</dbReference>
<dbReference type="OrthoDB" id="9786526at2"/>
<gene>
    <name evidence="6" type="ORF">D2V17_19835</name>
</gene>
<name>A0A3A1NYA6_9SPHN</name>
<reference evidence="6 7" key="1">
    <citation type="submission" date="2018-08" db="EMBL/GenBank/DDBJ databases">
        <title>Erythrobacter zhengii sp.nov., a bacterium isolated from deep-sea sediment.</title>
        <authorList>
            <person name="Fang C."/>
            <person name="Wu Y.-H."/>
            <person name="Sun C."/>
            <person name="Wang H."/>
            <person name="Cheng H."/>
            <person name="Meng F.-X."/>
            <person name="Wang C.-S."/>
            <person name="Xu X.-W."/>
        </authorList>
    </citation>
    <scope>NUCLEOTIDE SEQUENCE [LARGE SCALE GENOMIC DNA]</scope>
    <source>
        <strain evidence="6 7">CCTCC AB 2015396</strain>
    </source>
</reference>
<dbReference type="RefSeq" id="WP_119594868.1">
    <property type="nucleotide sequence ID" value="NZ_QXFM01000144.1"/>
</dbReference>
<dbReference type="GO" id="GO:0003677">
    <property type="term" value="F:DNA binding"/>
    <property type="evidence" value="ECO:0007669"/>
    <property type="project" value="UniProtKB-KW"/>
</dbReference>
<evidence type="ECO:0000256" key="4">
    <source>
        <dbReference type="ARBA" id="ARBA00023163"/>
    </source>
</evidence>
<dbReference type="CDD" id="cd08440">
    <property type="entry name" value="PBP2_LTTR_like_4"/>
    <property type="match status" value="1"/>
</dbReference>
<dbReference type="InterPro" id="IPR036390">
    <property type="entry name" value="WH_DNA-bd_sf"/>
</dbReference>
<protein>
    <submittedName>
        <fullName evidence="6">LysR family transcriptional regulator</fullName>
    </submittedName>
</protein>
<keyword evidence="2" id="KW-0805">Transcription regulation</keyword>
<dbReference type="Pfam" id="PF03466">
    <property type="entry name" value="LysR_substrate"/>
    <property type="match status" value="1"/>
</dbReference>
<accession>A0A3A1NYA6</accession>
<organism evidence="6 7">
    <name type="scientific">Aurantiacibacter xanthus</name>
    <dbReference type="NCBI Taxonomy" id="1784712"/>
    <lineage>
        <taxon>Bacteria</taxon>
        <taxon>Pseudomonadati</taxon>
        <taxon>Pseudomonadota</taxon>
        <taxon>Alphaproteobacteria</taxon>
        <taxon>Sphingomonadales</taxon>
        <taxon>Erythrobacteraceae</taxon>
        <taxon>Aurantiacibacter</taxon>
    </lineage>
</organism>
<dbReference type="GO" id="GO:0003700">
    <property type="term" value="F:DNA-binding transcription factor activity"/>
    <property type="evidence" value="ECO:0007669"/>
    <property type="project" value="InterPro"/>
</dbReference>
<dbReference type="SUPFAM" id="SSF46785">
    <property type="entry name" value="Winged helix' DNA-binding domain"/>
    <property type="match status" value="1"/>
</dbReference>
<keyword evidence="3" id="KW-0238">DNA-binding</keyword>
<dbReference type="Proteomes" id="UP000265366">
    <property type="component" value="Unassembled WGS sequence"/>
</dbReference>
<dbReference type="GO" id="GO:0005829">
    <property type="term" value="C:cytosol"/>
    <property type="evidence" value="ECO:0007669"/>
    <property type="project" value="TreeGrafter"/>
</dbReference>
<dbReference type="InterPro" id="IPR050950">
    <property type="entry name" value="HTH-type_LysR_regulators"/>
</dbReference>
<evidence type="ECO:0000256" key="1">
    <source>
        <dbReference type="ARBA" id="ARBA00009437"/>
    </source>
</evidence>
<dbReference type="InterPro" id="IPR005119">
    <property type="entry name" value="LysR_subst-bd"/>
</dbReference>
<dbReference type="PRINTS" id="PR00039">
    <property type="entry name" value="HTHLYSR"/>
</dbReference>
<evidence type="ECO:0000256" key="2">
    <source>
        <dbReference type="ARBA" id="ARBA00023015"/>
    </source>
</evidence>